<dbReference type="PROSITE" id="PS00061">
    <property type="entry name" value="ADH_SHORT"/>
    <property type="match status" value="1"/>
</dbReference>
<dbReference type="InterPro" id="IPR051122">
    <property type="entry name" value="SDR_DHRS6-like"/>
</dbReference>
<dbReference type="InterPro" id="IPR020904">
    <property type="entry name" value="Sc_DH/Rdtase_CS"/>
</dbReference>
<dbReference type="RefSeq" id="WP_236704357.1">
    <property type="nucleotide sequence ID" value="NZ_JQCF01000026.1"/>
</dbReference>
<evidence type="ECO:0000313" key="3">
    <source>
        <dbReference type="EMBL" id="KRN98095.1"/>
    </source>
</evidence>
<name>A0A0R2L8D8_9LACO</name>
<accession>A0A0R2L8D8</accession>
<dbReference type="CDD" id="cd05233">
    <property type="entry name" value="SDR_c"/>
    <property type="match status" value="1"/>
</dbReference>
<dbReference type="PANTHER" id="PTHR43477:SF1">
    <property type="entry name" value="DIHYDROANTICAPSIN 7-DEHYDROGENASE"/>
    <property type="match status" value="1"/>
</dbReference>
<dbReference type="AlphaFoldDB" id="A0A0R2L8D8"/>
<dbReference type="InterPro" id="IPR036291">
    <property type="entry name" value="NAD(P)-bd_dom_sf"/>
</dbReference>
<keyword evidence="4" id="KW-1185">Reference proteome</keyword>
<evidence type="ECO:0000256" key="2">
    <source>
        <dbReference type="ARBA" id="ARBA00023002"/>
    </source>
</evidence>
<comment type="caution">
    <text evidence="3">The sequence shown here is derived from an EMBL/GenBank/DDBJ whole genome shotgun (WGS) entry which is preliminary data.</text>
</comment>
<dbReference type="PATRIC" id="fig|993692.3.peg.1306"/>
<comment type="similarity">
    <text evidence="1">Belongs to the short-chain dehydrogenases/reductases (SDR) family.</text>
</comment>
<reference evidence="3 4" key="1">
    <citation type="journal article" date="2015" name="Genome Announc.">
        <title>Expanding the biotechnology potential of lactobacilli through comparative genomics of 213 strains and associated genera.</title>
        <authorList>
            <person name="Sun Z."/>
            <person name="Harris H.M."/>
            <person name="McCann A."/>
            <person name="Guo C."/>
            <person name="Argimon S."/>
            <person name="Zhang W."/>
            <person name="Yang X."/>
            <person name="Jeffery I.B."/>
            <person name="Cooney J.C."/>
            <person name="Kagawa T.F."/>
            <person name="Liu W."/>
            <person name="Song Y."/>
            <person name="Salvetti E."/>
            <person name="Wrobel A."/>
            <person name="Rasinkangas P."/>
            <person name="Parkhill J."/>
            <person name="Rea M.C."/>
            <person name="O'Sullivan O."/>
            <person name="Ritari J."/>
            <person name="Douillard F.P."/>
            <person name="Paul Ross R."/>
            <person name="Yang R."/>
            <person name="Briner A.E."/>
            <person name="Felis G.E."/>
            <person name="de Vos W.M."/>
            <person name="Barrangou R."/>
            <person name="Klaenhammer T.R."/>
            <person name="Caufield P.W."/>
            <person name="Cui Y."/>
            <person name="Zhang H."/>
            <person name="O'Toole P.W."/>
        </authorList>
    </citation>
    <scope>NUCLEOTIDE SEQUENCE [LARGE SCALE GENOMIC DNA]</scope>
    <source>
        <strain evidence="3 4">DSM 24716</strain>
    </source>
</reference>
<dbReference type="EMBL" id="JQCF01000026">
    <property type="protein sequence ID" value="KRN98095.1"/>
    <property type="molecule type" value="Genomic_DNA"/>
</dbReference>
<dbReference type="GO" id="GO:0016491">
    <property type="term" value="F:oxidoreductase activity"/>
    <property type="evidence" value="ECO:0007669"/>
    <property type="project" value="UniProtKB-KW"/>
</dbReference>
<evidence type="ECO:0000256" key="1">
    <source>
        <dbReference type="ARBA" id="ARBA00006484"/>
    </source>
</evidence>
<keyword evidence="2" id="KW-0560">Oxidoreductase</keyword>
<dbReference type="SUPFAM" id="SSF51735">
    <property type="entry name" value="NAD(P)-binding Rossmann-fold domains"/>
    <property type="match status" value="1"/>
</dbReference>
<organism evidence="3 4">
    <name type="scientific">Companilactobacillus kimchiensis</name>
    <dbReference type="NCBI Taxonomy" id="993692"/>
    <lineage>
        <taxon>Bacteria</taxon>
        <taxon>Bacillati</taxon>
        <taxon>Bacillota</taxon>
        <taxon>Bacilli</taxon>
        <taxon>Lactobacillales</taxon>
        <taxon>Lactobacillaceae</taxon>
        <taxon>Companilactobacillus</taxon>
    </lineage>
</organism>
<dbReference type="PRINTS" id="PR00081">
    <property type="entry name" value="GDHRDH"/>
</dbReference>
<dbReference type="PANTHER" id="PTHR43477">
    <property type="entry name" value="DIHYDROANTICAPSIN 7-DEHYDROGENASE"/>
    <property type="match status" value="1"/>
</dbReference>
<proteinExistence type="inferred from homology"/>
<dbReference type="PRINTS" id="PR00080">
    <property type="entry name" value="SDRFAMILY"/>
</dbReference>
<dbReference type="STRING" id="993692.IV57_GL001286"/>
<dbReference type="Proteomes" id="UP000051006">
    <property type="component" value="Unassembled WGS sequence"/>
</dbReference>
<gene>
    <name evidence="3" type="ORF">IV57_GL001286</name>
</gene>
<protein>
    <submittedName>
        <fullName evidence="3">3-oxoacyl-[acyl-carrier-protein] reductase</fullName>
    </submittedName>
</protein>
<dbReference type="Gene3D" id="3.40.50.720">
    <property type="entry name" value="NAD(P)-binding Rossmann-like Domain"/>
    <property type="match status" value="1"/>
</dbReference>
<dbReference type="InterPro" id="IPR002347">
    <property type="entry name" value="SDR_fam"/>
</dbReference>
<evidence type="ECO:0000313" key="4">
    <source>
        <dbReference type="Proteomes" id="UP000051006"/>
    </source>
</evidence>
<dbReference type="FunFam" id="3.40.50.720:FF:000084">
    <property type="entry name" value="Short-chain dehydrogenase reductase"/>
    <property type="match status" value="1"/>
</dbReference>
<sequence length="251" mass="27293">MKTVVITGAASGMGLCATKKFLRHNWQVVMADFDEINGQKKADNLATEFPKTKVIFKQTDVSDEQSVQELAKFSQDQFGQIDSIINNAGIFIGGAVHEIKASDWDRIMNVDVKSIFLMTKNFVPAMIKQKSGVIINTASVSGLMGDYNMAAYSAAKGAVVNLVKSMALDYGKYGIRVNNVAPGPTNTPMFQKNPQSVIDKFVAASPMNKIVEPEDIADMMYFLATDEAKSITGQNIPVTAGFGIYSSQPQQ</sequence>
<dbReference type="Pfam" id="PF13561">
    <property type="entry name" value="adh_short_C2"/>
    <property type="match status" value="1"/>
</dbReference>
<dbReference type="GO" id="GO:0008206">
    <property type="term" value="P:bile acid metabolic process"/>
    <property type="evidence" value="ECO:0007669"/>
    <property type="project" value="UniProtKB-ARBA"/>
</dbReference>